<protein>
    <submittedName>
        <fullName evidence="2">Uncharacterized protein</fullName>
    </submittedName>
</protein>
<accession>A0ABW2WS97</accession>
<evidence type="ECO:0000313" key="3">
    <source>
        <dbReference type="Proteomes" id="UP001596915"/>
    </source>
</evidence>
<sequence>MNGAVQDGSDAVITPDTPPSSQLRMPFLLADPVGSMSEENGMGLILFPADGDVSSPDVSWSCSHFNDFRRQLAQAEGFTLDEMWGFGGECSWSGVSTSLEPLLGHPDTGGDALSVAECATILPRLEAITVRWQKQCDAPDLQQYAEDAVRLAVVLRFCVANGVALLFL</sequence>
<proteinExistence type="predicted"/>
<keyword evidence="3" id="KW-1185">Reference proteome</keyword>
<reference evidence="3" key="1">
    <citation type="journal article" date="2019" name="Int. J. Syst. Evol. Microbiol.">
        <title>The Global Catalogue of Microorganisms (GCM) 10K type strain sequencing project: providing services to taxonomists for standard genome sequencing and annotation.</title>
        <authorList>
            <consortium name="The Broad Institute Genomics Platform"/>
            <consortium name="The Broad Institute Genome Sequencing Center for Infectious Disease"/>
            <person name="Wu L."/>
            <person name="Ma J."/>
        </authorList>
    </citation>
    <scope>NUCLEOTIDE SEQUENCE [LARGE SCALE GENOMIC DNA]</scope>
    <source>
        <strain evidence="3">JCM 12607</strain>
    </source>
</reference>
<dbReference type="Proteomes" id="UP001596915">
    <property type="component" value="Unassembled WGS sequence"/>
</dbReference>
<feature type="region of interest" description="Disordered" evidence="1">
    <location>
        <begin position="1"/>
        <end position="24"/>
    </location>
</feature>
<organism evidence="2 3">
    <name type="scientific">Streptomyces sanglieri</name>
    <dbReference type="NCBI Taxonomy" id="193460"/>
    <lineage>
        <taxon>Bacteria</taxon>
        <taxon>Bacillati</taxon>
        <taxon>Actinomycetota</taxon>
        <taxon>Actinomycetes</taxon>
        <taxon>Kitasatosporales</taxon>
        <taxon>Streptomycetaceae</taxon>
        <taxon>Streptomyces</taxon>
    </lineage>
</organism>
<name>A0ABW2WS97_9ACTN</name>
<evidence type="ECO:0000256" key="1">
    <source>
        <dbReference type="SAM" id="MobiDB-lite"/>
    </source>
</evidence>
<dbReference type="EMBL" id="JBHTGL010000008">
    <property type="protein sequence ID" value="MFD0622699.1"/>
    <property type="molecule type" value="Genomic_DNA"/>
</dbReference>
<evidence type="ECO:0000313" key="2">
    <source>
        <dbReference type="EMBL" id="MFD0622699.1"/>
    </source>
</evidence>
<comment type="caution">
    <text evidence="2">The sequence shown here is derived from an EMBL/GenBank/DDBJ whole genome shotgun (WGS) entry which is preliminary data.</text>
</comment>
<gene>
    <name evidence="2" type="ORF">ACFQ2K_07515</name>
</gene>